<proteinExistence type="predicted"/>
<organism evidence="1 2">
    <name type="scientific">Trichomonas vaginalis (strain ATCC PRA-98 / G3)</name>
    <dbReference type="NCBI Taxonomy" id="412133"/>
    <lineage>
        <taxon>Eukaryota</taxon>
        <taxon>Metamonada</taxon>
        <taxon>Parabasalia</taxon>
        <taxon>Trichomonadida</taxon>
        <taxon>Trichomonadidae</taxon>
        <taxon>Trichomonas</taxon>
    </lineage>
</organism>
<sequence length="118" mass="13757">METQMEPDSYKGVTHIFNYYMGTPIGQALIKVLDEMKQARVLDDDTEYLIKREFKRSITQAMEEYQEGKECHIEGNPVDFKFIYNVFNIKLQPACVTVDGYQTINIPLLEVTAMRHDN</sequence>
<evidence type="ECO:0000313" key="2">
    <source>
        <dbReference type="Proteomes" id="UP000001542"/>
    </source>
</evidence>
<keyword evidence="2" id="KW-1185">Reference proteome</keyword>
<dbReference type="VEuPathDB" id="TrichDB:TVAG_276990"/>
<gene>
    <name evidence="1" type="ORF">TVAG_276990</name>
</gene>
<name>A2FP59_TRIV3</name>
<accession>A2FP59</accession>
<dbReference type="InParanoid" id="A2FP59"/>
<dbReference type="SUPFAM" id="SSF47396">
    <property type="entry name" value="Transcription factor IIA (TFIIA), alpha-helical domain"/>
    <property type="match status" value="1"/>
</dbReference>
<dbReference type="AlphaFoldDB" id="A2FP59"/>
<dbReference type="RefSeq" id="XP_001306224.1">
    <property type="nucleotide sequence ID" value="XM_001306223.1"/>
</dbReference>
<reference evidence="1" key="2">
    <citation type="journal article" date="2007" name="Science">
        <title>Draft genome sequence of the sexually transmitted pathogen Trichomonas vaginalis.</title>
        <authorList>
            <person name="Carlton J.M."/>
            <person name="Hirt R.P."/>
            <person name="Silva J.C."/>
            <person name="Delcher A.L."/>
            <person name="Schatz M."/>
            <person name="Zhao Q."/>
            <person name="Wortman J.R."/>
            <person name="Bidwell S.L."/>
            <person name="Alsmark U.C.M."/>
            <person name="Besteiro S."/>
            <person name="Sicheritz-Ponten T."/>
            <person name="Noel C.J."/>
            <person name="Dacks J.B."/>
            <person name="Foster P.G."/>
            <person name="Simillion C."/>
            <person name="Van de Peer Y."/>
            <person name="Miranda-Saavedra D."/>
            <person name="Barton G.J."/>
            <person name="Westrop G.D."/>
            <person name="Mueller S."/>
            <person name="Dessi D."/>
            <person name="Fiori P.L."/>
            <person name="Ren Q."/>
            <person name="Paulsen I."/>
            <person name="Zhang H."/>
            <person name="Bastida-Corcuera F.D."/>
            <person name="Simoes-Barbosa A."/>
            <person name="Brown M.T."/>
            <person name="Hayes R.D."/>
            <person name="Mukherjee M."/>
            <person name="Okumura C.Y."/>
            <person name="Schneider R."/>
            <person name="Smith A.J."/>
            <person name="Vanacova S."/>
            <person name="Villalvazo M."/>
            <person name="Haas B.J."/>
            <person name="Pertea M."/>
            <person name="Feldblyum T.V."/>
            <person name="Utterback T.R."/>
            <person name="Shu C.L."/>
            <person name="Osoegawa K."/>
            <person name="de Jong P.J."/>
            <person name="Hrdy I."/>
            <person name="Horvathova L."/>
            <person name="Zubacova Z."/>
            <person name="Dolezal P."/>
            <person name="Malik S.B."/>
            <person name="Logsdon J.M. Jr."/>
            <person name="Henze K."/>
            <person name="Gupta A."/>
            <person name="Wang C.C."/>
            <person name="Dunne R.L."/>
            <person name="Upcroft J.A."/>
            <person name="Upcroft P."/>
            <person name="White O."/>
            <person name="Salzberg S.L."/>
            <person name="Tang P."/>
            <person name="Chiu C.-H."/>
            <person name="Lee Y.-S."/>
            <person name="Embley T.M."/>
            <person name="Coombs G.H."/>
            <person name="Mottram J.C."/>
            <person name="Tachezy J."/>
            <person name="Fraser-Liggett C.M."/>
            <person name="Johnson P.J."/>
        </authorList>
    </citation>
    <scope>NUCLEOTIDE SEQUENCE [LARGE SCALE GENOMIC DNA]</scope>
    <source>
        <strain evidence="1">G3</strain>
    </source>
</reference>
<reference evidence="1" key="1">
    <citation type="submission" date="2006-10" db="EMBL/GenBank/DDBJ databases">
        <authorList>
            <person name="Amadeo P."/>
            <person name="Zhao Q."/>
            <person name="Wortman J."/>
            <person name="Fraser-Liggett C."/>
            <person name="Carlton J."/>
        </authorList>
    </citation>
    <scope>NUCLEOTIDE SEQUENCE</scope>
    <source>
        <strain evidence="1">G3</strain>
    </source>
</reference>
<dbReference type="Gene3D" id="1.10.287.190">
    <property type="entry name" value="Transcription factor IIA gamma subunit, alpha-helical domain"/>
    <property type="match status" value="1"/>
</dbReference>
<protein>
    <submittedName>
        <fullName evidence="1">Uncharacterized protein</fullName>
    </submittedName>
</protein>
<evidence type="ECO:0000313" key="1">
    <source>
        <dbReference type="EMBL" id="EAX93294.1"/>
    </source>
</evidence>
<dbReference type="GO" id="GO:0006367">
    <property type="term" value="P:transcription initiation at RNA polymerase II promoter"/>
    <property type="evidence" value="ECO:0007669"/>
    <property type="project" value="InterPro"/>
</dbReference>
<dbReference type="SMR" id="A2FP59"/>
<dbReference type="GO" id="GO:0005672">
    <property type="term" value="C:transcription factor TFIIA complex"/>
    <property type="evidence" value="ECO:0007669"/>
    <property type="project" value="InterPro"/>
</dbReference>
<dbReference type="InterPro" id="IPR009083">
    <property type="entry name" value="TFIIA_a-hlx"/>
</dbReference>
<dbReference type="VEuPathDB" id="TrichDB:TVAGG3_0154770"/>
<dbReference type="Proteomes" id="UP000001542">
    <property type="component" value="Unassembled WGS sequence"/>
</dbReference>
<dbReference type="EMBL" id="DS113920">
    <property type="protein sequence ID" value="EAX93294.1"/>
    <property type="molecule type" value="Genomic_DNA"/>
</dbReference>
<dbReference type="KEGG" id="tva:4751012"/>